<sequence length="72" mass="8347">FPATPIYLSRQRRMQQPPAPPQHPGIPHLFLIPVFRSAAVQRRPFAIVRRRSRSMFNIVVEVALRYLGVDII</sequence>
<evidence type="ECO:0000313" key="2">
    <source>
        <dbReference type="EMBL" id="WVZ81738.1"/>
    </source>
</evidence>
<feature type="non-terminal residue" evidence="2">
    <location>
        <position position="1"/>
    </location>
</feature>
<protein>
    <submittedName>
        <fullName evidence="2">Uncharacterized protein</fullName>
    </submittedName>
</protein>
<feature type="region of interest" description="Disordered" evidence="1">
    <location>
        <begin position="1"/>
        <end position="24"/>
    </location>
</feature>
<organism evidence="2 3">
    <name type="scientific">Paspalum notatum var. saurae</name>
    <dbReference type="NCBI Taxonomy" id="547442"/>
    <lineage>
        <taxon>Eukaryota</taxon>
        <taxon>Viridiplantae</taxon>
        <taxon>Streptophyta</taxon>
        <taxon>Embryophyta</taxon>
        <taxon>Tracheophyta</taxon>
        <taxon>Spermatophyta</taxon>
        <taxon>Magnoliopsida</taxon>
        <taxon>Liliopsida</taxon>
        <taxon>Poales</taxon>
        <taxon>Poaceae</taxon>
        <taxon>PACMAD clade</taxon>
        <taxon>Panicoideae</taxon>
        <taxon>Andropogonodae</taxon>
        <taxon>Paspaleae</taxon>
        <taxon>Paspalinae</taxon>
        <taxon>Paspalum</taxon>
    </lineage>
</organism>
<evidence type="ECO:0000313" key="3">
    <source>
        <dbReference type="Proteomes" id="UP001341281"/>
    </source>
</evidence>
<dbReference type="AlphaFoldDB" id="A0AAQ3TY49"/>
<name>A0AAQ3TY49_PASNO</name>
<keyword evidence="3" id="KW-1185">Reference proteome</keyword>
<proteinExistence type="predicted"/>
<reference evidence="2 3" key="1">
    <citation type="submission" date="2024-02" db="EMBL/GenBank/DDBJ databases">
        <title>High-quality chromosome-scale genome assembly of Pensacola bahiagrass (Paspalum notatum Flugge var. saurae).</title>
        <authorList>
            <person name="Vega J.M."/>
            <person name="Podio M."/>
            <person name="Orjuela J."/>
            <person name="Siena L.A."/>
            <person name="Pessino S.C."/>
            <person name="Combes M.C."/>
            <person name="Mariac C."/>
            <person name="Albertini E."/>
            <person name="Pupilli F."/>
            <person name="Ortiz J.P.A."/>
            <person name="Leblanc O."/>
        </authorList>
    </citation>
    <scope>NUCLEOTIDE SEQUENCE [LARGE SCALE GENOMIC DNA]</scope>
    <source>
        <strain evidence="2">R1</strain>
        <tissue evidence="2">Leaf</tissue>
    </source>
</reference>
<gene>
    <name evidence="2" type="ORF">U9M48_029080</name>
</gene>
<evidence type="ECO:0000256" key="1">
    <source>
        <dbReference type="SAM" id="MobiDB-lite"/>
    </source>
</evidence>
<dbReference type="Proteomes" id="UP001341281">
    <property type="component" value="Chromosome 06"/>
</dbReference>
<accession>A0AAQ3TY49</accession>
<dbReference type="EMBL" id="CP144750">
    <property type="protein sequence ID" value="WVZ81738.1"/>
    <property type="molecule type" value="Genomic_DNA"/>
</dbReference>